<dbReference type="RefSeq" id="WP_262850720.1">
    <property type="nucleotide sequence ID" value="NZ_JANZYP010000115.1"/>
</dbReference>
<dbReference type="EMBL" id="JBHSFN010000011">
    <property type="protein sequence ID" value="MFC4588157.1"/>
    <property type="molecule type" value="Genomic_DNA"/>
</dbReference>
<evidence type="ECO:0000313" key="4">
    <source>
        <dbReference type="EMBL" id="MFC4588157.1"/>
    </source>
</evidence>
<evidence type="ECO:0000256" key="2">
    <source>
        <dbReference type="SAM" id="MobiDB-lite"/>
    </source>
</evidence>
<dbReference type="InterPro" id="IPR050966">
    <property type="entry name" value="Glutamyl_endopeptidase"/>
</dbReference>
<sequence length="409" mass="43344">MPSRAKRIALTFCGALATASVILSAGPGFPGALASSRSAPAGITTLPLAQNDADLNKVVEWWTPDRLKHASSYAPKTASAAPAATSSATPSATSPVPKPTATSNPGAASLTPASAEAGRSTKAPESKTTALLGSPPPKTSLTVKSKNVNLPPTVGKVFFRNGTTEYWCSASSVHSKYGNVVATAGHCAYDVKSGKPVDYWVFIPSYIDGATPYGIYVGHTLYINDTYAATGDFDFDYAFVTVHHGYRWDPDKNADGTPKKDPTGQPVYKSVDTGRLETRVGGQGFAWNRGFTVAAYAFGYPAGPHPNGSRPFTGRTMQWCLTRATRKISTQKWELDNGVMFGGCGFTAGASGGPWVIKYSGTRRIGYLNGVNSLTWDLDGDGRYDGVSSPYFNTATYAVYSYAGRQKTD</sequence>
<gene>
    <name evidence="4" type="ORF">ACFO8L_18860</name>
</gene>
<dbReference type="Gene3D" id="2.40.10.10">
    <property type="entry name" value="Trypsin-like serine proteases"/>
    <property type="match status" value="2"/>
</dbReference>
<keyword evidence="4" id="KW-0378">Hydrolase</keyword>
<feature type="compositionally biased region" description="Low complexity" evidence="2">
    <location>
        <begin position="78"/>
        <end position="103"/>
    </location>
</feature>
<dbReference type="SUPFAM" id="SSF50494">
    <property type="entry name" value="Trypsin-like serine proteases"/>
    <property type="match status" value="1"/>
</dbReference>
<comment type="caution">
    <text evidence="4">The sequence shown here is derived from an EMBL/GenBank/DDBJ whole genome shotgun (WGS) entry which is preliminary data.</text>
</comment>
<dbReference type="EC" id="3.4.21.-" evidence="4"/>
<dbReference type="Proteomes" id="UP001595891">
    <property type="component" value="Unassembled WGS sequence"/>
</dbReference>
<proteinExistence type="predicted"/>
<dbReference type="InterPro" id="IPR009003">
    <property type="entry name" value="Peptidase_S1_PA"/>
</dbReference>
<name>A0ABV9EHT4_9ACTN</name>
<protein>
    <submittedName>
        <fullName evidence="4">Trypsin-like serine peptidase</fullName>
        <ecNumber evidence="4">3.4.21.-</ecNumber>
    </submittedName>
</protein>
<reference evidence="5" key="1">
    <citation type="journal article" date="2019" name="Int. J. Syst. Evol. Microbiol.">
        <title>The Global Catalogue of Microorganisms (GCM) 10K type strain sequencing project: providing services to taxonomists for standard genome sequencing and annotation.</title>
        <authorList>
            <consortium name="The Broad Institute Genomics Platform"/>
            <consortium name="The Broad Institute Genome Sequencing Center for Infectious Disease"/>
            <person name="Wu L."/>
            <person name="Ma J."/>
        </authorList>
    </citation>
    <scope>NUCLEOTIDE SEQUENCE [LARGE SCALE GENOMIC DNA]</scope>
    <source>
        <strain evidence="5">CCUG 49560</strain>
    </source>
</reference>
<dbReference type="InterPro" id="IPR043504">
    <property type="entry name" value="Peptidase_S1_PA_chymotrypsin"/>
</dbReference>
<feature type="chain" id="PRO_5046006292" evidence="3">
    <location>
        <begin position="26"/>
        <end position="409"/>
    </location>
</feature>
<evidence type="ECO:0000313" key="5">
    <source>
        <dbReference type="Proteomes" id="UP001595891"/>
    </source>
</evidence>
<evidence type="ECO:0000256" key="3">
    <source>
        <dbReference type="SAM" id="SignalP"/>
    </source>
</evidence>
<evidence type="ECO:0000256" key="1">
    <source>
        <dbReference type="ARBA" id="ARBA00022729"/>
    </source>
</evidence>
<feature type="signal peptide" evidence="3">
    <location>
        <begin position="1"/>
        <end position="25"/>
    </location>
</feature>
<dbReference type="PANTHER" id="PTHR15462">
    <property type="entry name" value="SERINE PROTEASE"/>
    <property type="match status" value="1"/>
</dbReference>
<keyword evidence="5" id="KW-1185">Reference proteome</keyword>
<accession>A0ABV9EHT4</accession>
<feature type="region of interest" description="Disordered" evidence="2">
    <location>
        <begin position="78"/>
        <end position="146"/>
    </location>
</feature>
<dbReference type="GO" id="GO:0016787">
    <property type="term" value="F:hydrolase activity"/>
    <property type="evidence" value="ECO:0007669"/>
    <property type="project" value="UniProtKB-KW"/>
</dbReference>
<keyword evidence="1 3" id="KW-0732">Signal</keyword>
<organism evidence="4 5">
    <name type="scientific">Sphaerisporangium corydalis</name>
    <dbReference type="NCBI Taxonomy" id="1441875"/>
    <lineage>
        <taxon>Bacteria</taxon>
        <taxon>Bacillati</taxon>
        <taxon>Actinomycetota</taxon>
        <taxon>Actinomycetes</taxon>
        <taxon>Streptosporangiales</taxon>
        <taxon>Streptosporangiaceae</taxon>
        <taxon>Sphaerisporangium</taxon>
    </lineage>
</organism>